<feature type="transmembrane region" description="Helical" evidence="4">
    <location>
        <begin position="421"/>
        <end position="446"/>
    </location>
</feature>
<evidence type="ECO:0000313" key="6">
    <source>
        <dbReference type="EMBL" id="EEN51357.1"/>
    </source>
</evidence>
<dbReference type="InterPro" id="IPR002213">
    <property type="entry name" value="UDP_glucos_trans"/>
</dbReference>
<dbReference type="eggNOG" id="KOG1192">
    <property type="taxonomic scope" value="Eukaryota"/>
</dbReference>
<keyword evidence="5" id="KW-0732">Signal</keyword>
<dbReference type="FunFam" id="3.40.50.2000:FF:000535">
    <property type="entry name" value="Uncharacterized protein"/>
    <property type="match status" value="1"/>
</dbReference>
<dbReference type="AlphaFoldDB" id="C3Z843"/>
<keyword evidence="4" id="KW-1133">Transmembrane helix</keyword>
<evidence type="ECO:0000256" key="1">
    <source>
        <dbReference type="ARBA" id="ARBA00009995"/>
    </source>
</evidence>
<sequence>MEGRPKLHCSILILVILCLMLNRKSSAEKVLMVPRPQYDSHWMVEASIGQAFVDRGHTVTVVVGEDIVAKRRAERPDFTFETFPDDGEVMRLIKQASKQTEKTWDWKYCEHLLGKDGQDSDLMGRLKTAQYGVVISDSLLRCGTIVAANLGTPHVVNSPDGGKFIDKLATGVPLPLAYVATAESPFTDKMTYLQRVENACFYFGFVSIFKSWSFANEFDDLVHKYVSEKETIHSLRSRTDLWLYHTDTVLGFPRPSMPNMVQVGGLMADRPVVPLSVILGGCPNHTKTGWRADGRPPRRPSLRAHPKTRAFVTHVGKNGMYEALYHGVPMVCFPLFGNAARVVDRGLGVSLDFRTVTSDQLYHALLRVLTNNSYHETAARLSRLHRDQPQSPMERAVWWIEHVIKHGGLPHLRARAVELPWYQYYLLDVAAFLLGICSAVLGTLWYSCSFVCRKVCCKRGGKLKSQ</sequence>
<dbReference type="EMBL" id="GG666592">
    <property type="protein sequence ID" value="EEN51357.1"/>
    <property type="molecule type" value="Genomic_DNA"/>
</dbReference>
<keyword evidence="4" id="KW-0812">Transmembrane</keyword>
<evidence type="ECO:0000256" key="5">
    <source>
        <dbReference type="SAM" id="SignalP"/>
    </source>
</evidence>
<comment type="similarity">
    <text evidence="1">Belongs to the UDP-glycosyltransferase family.</text>
</comment>
<dbReference type="InParanoid" id="C3Z843"/>
<evidence type="ECO:0000256" key="4">
    <source>
        <dbReference type="SAM" id="Phobius"/>
    </source>
</evidence>
<feature type="signal peptide" evidence="5">
    <location>
        <begin position="1"/>
        <end position="27"/>
    </location>
</feature>
<accession>C3Z843</accession>
<dbReference type="Gene3D" id="3.40.50.2000">
    <property type="entry name" value="Glycogen Phosphorylase B"/>
    <property type="match status" value="2"/>
</dbReference>
<evidence type="ECO:0000256" key="3">
    <source>
        <dbReference type="ARBA" id="ARBA00022679"/>
    </source>
</evidence>
<dbReference type="PANTHER" id="PTHR48043:SF145">
    <property type="entry name" value="FI06409P-RELATED"/>
    <property type="match status" value="1"/>
</dbReference>
<dbReference type="FunFam" id="3.40.50.2000:FF:000195">
    <property type="entry name" value="UDP-glucuronosyltransferase"/>
    <property type="match status" value="1"/>
</dbReference>
<dbReference type="InterPro" id="IPR050271">
    <property type="entry name" value="UDP-glycosyltransferase"/>
</dbReference>
<keyword evidence="3" id="KW-0808">Transferase</keyword>
<name>C3Z843_BRAFL</name>
<dbReference type="PANTHER" id="PTHR48043">
    <property type="entry name" value="EG:EG0003.4 PROTEIN-RELATED"/>
    <property type="match status" value="1"/>
</dbReference>
<organism>
    <name type="scientific">Branchiostoma floridae</name>
    <name type="common">Florida lancelet</name>
    <name type="synonym">Amphioxus</name>
    <dbReference type="NCBI Taxonomy" id="7739"/>
    <lineage>
        <taxon>Eukaryota</taxon>
        <taxon>Metazoa</taxon>
        <taxon>Chordata</taxon>
        <taxon>Cephalochordata</taxon>
        <taxon>Leptocardii</taxon>
        <taxon>Amphioxiformes</taxon>
        <taxon>Branchiostomatidae</taxon>
        <taxon>Branchiostoma</taxon>
    </lineage>
</organism>
<gene>
    <name evidence="6" type="ORF">BRAFLDRAFT_59784</name>
</gene>
<feature type="chain" id="PRO_5002936433" description="UDP-glucuronosyltransferase" evidence="5">
    <location>
        <begin position="28"/>
        <end position="466"/>
    </location>
</feature>
<keyword evidence="2" id="KW-0328">Glycosyltransferase</keyword>
<keyword evidence="4" id="KW-0472">Membrane</keyword>
<evidence type="ECO:0008006" key="7">
    <source>
        <dbReference type="Google" id="ProtNLM"/>
    </source>
</evidence>
<proteinExistence type="inferred from homology"/>
<reference evidence="6" key="1">
    <citation type="journal article" date="2008" name="Nature">
        <title>The amphioxus genome and the evolution of the chordate karyotype.</title>
        <authorList>
            <consortium name="US DOE Joint Genome Institute (JGI-PGF)"/>
            <person name="Putnam N.H."/>
            <person name="Butts T."/>
            <person name="Ferrier D.E.K."/>
            <person name="Furlong R.F."/>
            <person name="Hellsten U."/>
            <person name="Kawashima T."/>
            <person name="Robinson-Rechavi M."/>
            <person name="Shoguchi E."/>
            <person name="Terry A."/>
            <person name="Yu J.-K."/>
            <person name="Benito-Gutierrez E.L."/>
            <person name="Dubchak I."/>
            <person name="Garcia-Fernandez J."/>
            <person name="Gibson-Brown J.J."/>
            <person name="Grigoriev I.V."/>
            <person name="Horton A.C."/>
            <person name="de Jong P.J."/>
            <person name="Jurka J."/>
            <person name="Kapitonov V.V."/>
            <person name="Kohara Y."/>
            <person name="Kuroki Y."/>
            <person name="Lindquist E."/>
            <person name="Lucas S."/>
            <person name="Osoegawa K."/>
            <person name="Pennacchio L.A."/>
            <person name="Salamov A.A."/>
            <person name="Satou Y."/>
            <person name="Sauka-Spengler T."/>
            <person name="Schmutz J."/>
            <person name="Shin-I T."/>
            <person name="Toyoda A."/>
            <person name="Bronner-Fraser M."/>
            <person name="Fujiyama A."/>
            <person name="Holland L.Z."/>
            <person name="Holland P.W.H."/>
            <person name="Satoh N."/>
            <person name="Rokhsar D.S."/>
        </authorList>
    </citation>
    <scope>NUCLEOTIDE SEQUENCE [LARGE SCALE GENOMIC DNA]</scope>
    <source>
        <strain evidence="6">S238N-H82</strain>
        <tissue evidence="6">Testes</tissue>
    </source>
</reference>
<dbReference type="SUPFAM" id="SSF53756">
    <property type="entry name" value="UDP-Glycosyltransferase/glycogen phosphorylase"/>
    <property type="match status" value="1"/>
</dbReference>
<evidence type="ECO:0000256" key="2">
    <source>
        <dbReference type="ARBA" id="ARBA00022676"/>
    </source>
</evidence>
<dbReference type="CDD" id="cd03784">
    <property type="entry name" value="GT1_Gtf-like"/>
    <property type="match status" value="1"/>
</dbReference>
<dbReference type="Pfam" id="PF00201">
    <property type="entry name" value="UDPGT"/>
    <property type="match status" value="2"/>
</dbReference>
<dbReference type="GO" id="GO:0008194">
    <property type="term" value="F:UDP-glycosyltransferase activity"/>
    <property type="evidence" value="ECO:0007669"/>
    <property type="project" value="InterPro"/>
</dbReference>
<protein>
    <recommendedName>
        <fullName evidence="7">UDP-glucuronosyltransferase</fullName>
    </recommendedName>
</protein>